<dbReference type="InterPro" id="IPR007848">
    <property type="entry name" value="Small_mtfrase_dom"/>
</dbReference>
<sequence length="229" mass="26229">MFHFKKFSVKQNLNTFKIGTDSVLLGSWATIGQNRILDIGTGTGIISLMLAQRFPDAVIKALEIHPDSAELANFNFANSKFRDRLSCINEDFLKSHFRDKIDHIISNPPYFSNSTKSEKLSNARHDDLMPLDAFFEKSASVLTEKGDIQMILPIQRLDDVLKTSEKCGFSLDRLTKVKDQEKSNPKRILARFSFQKKTSHLEDELILKNEDGSFHEQYKDLTNSFHPFL</sequence>
<accession>A0A6N6M4T4</accession>
<dbReference type="GO" id="GO:0003676">
    <property type="term" value="F:nucleic acid binding"/>
    <property type="evidence" value="ECO:0007669"/>
    <property type="project" value="InterPro"/>
</dbReference>
<dbReference type="RefSeq" id="WP_151167733.1">
    <property type="nucleotide sequence ID" value="NZ_WACR01000005.1"/>
</dbReference>
<keyword evidence="2" id="KW-0949">S-adenosyl-L-methionine</keyword>
<dbReference type="InterPro" id="IPR002052">
    <property type="entry name" value="DNA_methylase_N6_adenine_CS"/>
</dbReference>
<dbReference type="GO" id="GO:0008170">
    <property type="term" value="F:N-methyltransferase activity"/>
    <property type="evidence" value="ECO:0007669"/>
    <property type="project" value="UniProtKB-ARBA"/>
</dbReference>
<dbReference type="Gene3D" id="3.40.50.150">
    <property type="entry name" value="Vaccinia Virus protein VP39"/>
    <property type="match status" value="1"/>
</dbReference>
<keyword evidence="5" id="KW-1185">Reference proteome</keyword>
<dbReference type="Pfam" id="PF05175">
    <property type="entry name" value="MTS"/>
    <property type="match status" value="1"/>
</dbReference>
<evidence type="ECO:0000256" key="1">
    <source>
        <dbReference type="ARBA" id="ARBA00022603"/>
    </source>
</evidence>
<dbReference type="GO" id="GO:0008757">
    <property type="term" value="F:S-adenosylmethionine-dependent methyltransferase activity"/>
    <property type="evidence" value="ECO:0007669"/>
    <property type="project" value="UniProtKB-ARBA"/>
</dbReference>
<keyword evidence="1 4" id="KW-0489">Methyltransferase</keyword>
<dbReference type="GO" id="GO:0032259">
    <property type="term" value="P:methylation"/>
    <property type="evidence" value="ECO:0007669"/>
    <property type="project" value="UniProtKB-KW"/>
</dbReference>
<keyword evidence="4" id="KW-0808">Transferase</keyword>
<dbReference type="Proteomes" id="UP000435357">
    <property type="component" value="Unassembled WGS sequence"/>
</dbReference>
<evidence type="ECO:0000313" key="5">
    <source>
        <dbReference type="Proteomes" id="UP000435357"/>
    </source>
</evidence>
<dbReference type="PANTHER" id="PTHR47739:SF1">
    <property type="entry name" value="TRNA1(VAL) (ADENINE(37)-N6)-METHYLTRANSFERASE"/>
    <property type="match status" value="1"/>
</dbReference>
<gene>
    <name evidence="4" type="ORF">F3059_07320</name>
</gene>
<reference evidence="4 5" key="1">
    <citation type="submission" date="2019-09" db="EMBL/GenBank/DDBJ databases">
        <title>Genomes of Cryomorphaceae.</title>
        <authorList>
            <person name="Bowman J.P."/>
        </authorList>
    </citation>
    <scope>NUCLEOTIDE SEQUENCE [LARGE SCALE GENOMIC DNA]</scope>
    <source>
        <strain evidence="4 5">KCTC 52047</strain>
    </source>
</reference>
<dbReference type="SUPFAM" id="SSF53335">
    <property type="entry name" value="S-adenosyl-L-methionine-dependent methyltransferases"/>
    <property type="match status" value="1"/>
</dbReference>
<proteinExistence type="predicted"/>
<feature type="domain" description="Methyltransferase small" evidence="3">
    <location>
        <begin position="23"/>
        <end position="151"/>
    </location>
</feature>
<dbReference type="AlphaFoldDB" id="A0A6N6M4T4"/>
<dbReference type="CDD" id="cd02440">
    <property type="entry name" value="AdoMet_MTases"/>
    <property type="match status" value="1"/>
</dbReference>
<protein>
    <submittedName>
        <fullName evidence="4">Methyltransferase</fullName>
    </submittedName>
</protein>
<dbReference type="PRINTS" id="PR00507">
    <property type="entry name" value="N12N6MTFRASE"/>
</dbReference>
<name>A0A6N6M4T4_9FLAO</name>
<dbReference type="InterPro" id="IPR029063">
    <property type="entry name" value="SAM-dependent_MTases_sf"/>
</dbReference>
<dbReference type="PROSITE" id="PS00092">
    <property type="entry name" value="N6_MTASE"/>
    <property type="match status" value="1"/>
</dbReference>
<dbReference type="OrthoDB" id="5383291at2"/>
<organism evidence="4 5">
    <name type="scientific">Salibacter halophilus</name>
    <dbReference type="NCBI Taxonomy" id="1803916"/>
    <lineage>
        <taxon>Bacteria</taxon>
        <taxon>Pseudomonadati</taxon>
        <taxon>Bacteroidota</taxon>
        <taxon>Flavobacteriia</taxon>
        <taxon>Flavobacteriales</taxon>
        <taxon>Salibacteraceae</taxon>
        <taxon>Salibacter</taxon>
    </lineage>
</organism>
<dbReference type="InterPro" id="IPR050210">
    <property type="entry name" value="tRNA_Adenine-N(6)_MTase"/>
</dbReference>
<dbReference type="EMBL" id="WACR01000005">
    <property type="protein sequence ID" value="KAB1064499.1"/>
    <property type="molecule type" value="Genomic_DNA"/>
</dbReference>
<dbReference type="PANTHER" id="PTHR47739">
    <property type="entry name" value="TRNA1(VAL) (ADENINE(37)-N6)-METHYLTRANSFERASE"/>
    <property type="match status" value="1"/>
</dbReference>
<evidence type="ECO:0000259" key="3">
    <source>
        <dbReference type="Pfam" id="PF05175"/>
    </source>
</evidence>
<comment type="caution">
    <text evidence="4">The sequence shown here is derived from an EMBL/GenBank/DDBJ whole genome shotgun (WGS) entry which is preliminary data.</text>
</comment>
<evidence type="ECO:0000256" key="2">
    <source>
        <dbReference type="ARBA" id="ARBA00022691"/>
    </source>
</evidence>
<evidence type="ECO:0000313" key="4">
    <source>
        <dbReference type="EMBL" id="KAB1064499.1"/>
    </source>
</evidence>